<dbReference type="Pfam" id="PF25917">
    <property type="entry name" value="BSH_RND"/>
    <property type="match status" value="1"/>
</dbReference>
<name>A0A1J5TNA7_9ZZZZ</name>
<dbReference type="Gene3D" id="2.40.420.20">
    <property type="match status" value="1"/>
</dbReference>
<feature type="domain" description="CusB-like beta-barrel" evidence="5">
    <location>
        <begin position="202"/>
        <end position="273"/>
    </location>
</feature>
<dbReference type="InterPro" id="IPR006143">
    <property type="entry name" value="RND_pump_MFP"/>
</dbReference>
<evidence type="ECO:0000259" key="6">
    <source>
        <dbReference type="Pfam" id="PF25967"/>
    </source>
</evidence>
<dbReference type="PANTHER" id="PTHR30469">
    <property type="entry name" value="MULTIDRUG RESISTANCE PROTEIN MDTA"/>
    <property type="match status" value="1"/>
</dbReference>
<proteinExistence type="predicted"/>
<dbReference type="AlphaFoldDB" id="A0A1J5TNA7"/>
<evidence type="ECO:0000256" key="2">
    <source>
        <dbReference type="ARBA" id="ARBA00022448"/>
    </source>
</evidence>
<dbReference type="Gene3D" id="1.10.287.470">
    <property type="entry name" value="Helix hairpin bin"/>
    <property type="match status" value="1"/>
</dbReference>
<evidence type="ECO:0000259" key="5">
    <source>
        <dbReference type="Pfam" id="PF25954"/>
    </source>
</evidence>
<protein>
    <submittedName>
        <fullName evidence="7">Multidrug resistance protein MdtA</fullName>
    </submittedName>
</protein>
<dbReference type="GO" id="GO:1990281">
    <property type="term" value="C:efflux pump complex"/>
    <property type="evidence" value="ECO:0007669"/>
    <property type="project" value="TreeGrafter"/>
</dbReference>
<keyword evidence="3" id="KW-0175">Coiled coil</keyword>
<comment type="subcellular location">
    <subcellularLocation>
        <location evidence="1">Cell envelope</location>
    </subcellularLocation>
</comment>
<dbReference type="PANTHER" id="PTHR30469:SF38">
    <property type="entry name" value="HLYD FAMILY SECRETION PROTEIN"/>
    <property type="match status" value="1"/>
</dbReference>
<evidence type="ECO:0000313" key="7">
    <source>
        <dbReference type="EMBL" id="OIR17797.1"/>
    </source>
</evidence>
<feature type="domain" description="Multidrug resistance protein MdtA-like C-terminal permuted SH3" evidence="6">
    <location>
        <begin position="288"/>
        <end position="341"/>
    </location>
</feature>
<feature type="domain" description="Multidrug resistance protein MdtA-like barrel-sandwich hybrid" evidence="4">
    <location>
        <begin position="56"/>
        <end position="188"/>
    </location>
</feature>
<evidence type="ECO:0000256" key="1">
    <source>
        <dbReference type="ARBA" id="ARBA00004196"/>
    </source>
</evidence>
<sequence length="349" mass="36962">MRLTKSSHWTLVLIATIFISTLARADGLATAVVTQSGSATIFTAEGTIEAVQSSVIAPQVSGSVMALPVKVGDHVKAGQLLARIDTRLATQQAMSSQAQVSAAQAQMSAAKNEYERKRRLYAQQYISQAALERAESDYKTAVAQTKAQLAQTGVSNVQTGLHTINAPYTGVIADVMAEVGDMAMPGKPLLSVYNPNVLRAVINVPQSQLAGLKHGENVTVLISAANEAERSLISTQMTILPTADSVSNMVKVRLTLPQGLTSITPGMFVRAALPISVAQGQEQEQLQIPAKAVVRRSELVAVYVVDSQGRPSLRQVRLGRQSGENVEVFAGLQAGEKVALDPIAAANIK</sequence>
<dbReference type="NCBIfam" id="TIGR01730">
    <property type="entry name" value="RND_mfp"/>
    <property type="match status" value="1"/>
</dbReference>
<dbReference type="SUPFAM" id="SSF111369">
    <property type="entry name" value="HlyD-like secretion proteins"/>
    <property type="match status" value="1"/>
</dbReference>
<dbReference type="InterPro" id="IPR058792">
    <property type="entry name" value="Beta-barrel_RND_2"/>
</dbReference>
<dbReference type="Gene3D" id="2.40.50.100">
    <property type="match status" value="1"/>
</dbReference>
<dbReference type="EMBL" id="MLJW01000004">
    <property type="protein sequence ID" value="OIR17797.1"/>
    <property type="molecule type" value="Genomic_DNA"/>
</dbReference>
<dbReference type="Gene3D" id="2.40.30.170">
    <property type="match status" value="1"/>
</dbReference>
<accession>A0A1J5TNA7</accession>
<feature type="coiled-coil region" evidence="3">
    <location>
        <begin position="93"/>
        <end position="120"/>
    </location>
</feature>
<dbReference type="InterPro" id="IPR058625">
    <property type="entry name" value="MdtA-like_BSH"/>
</dbReference>
<evidence type="ECO:0000259" key="4">
    <source>
        <dbReference type="Pfam" id="PF25917"/>
    </source>
</evidence>
<keyword evidence="2" id="KW-0813">Transport</keyword>
<dbReference type="Pfam" id="PF25967">
    <property type="entry name" value="RND-MFP_C"/>
    <property type="match status" value="1"/>
</dbReference>
<organism evidence="7">
    <name type="scientific">mine drainage metagenome</name>
    <dbReference type="NCBI Taxonomy" id="410659"/>
    <lineage>
        <taxon>unclassified sequences</taxon>
        <taxon>metagenomes</taxon>
        <taxon>ecological metagenomes</taxon>
    </lineage>
</organism>
<dbReference type="Pfam" id="PF25954">
    <property type="entry name" value="Beta-barrel_RND_2"/>
    <property type="match status" value="1"/>
</dbReference>
<comment type="caution">
    <text evidence="7">The sequence shown here is derived from an EMBL/GenBank/DDBJ whole genome shotgun (WGS) entry which is preliminary data.</text>
</comment>
<dbReference type="GO" id="GO:0015562">
    <property type="term" value="F:efflux transmembrane transporter activity"/>
    <property type="evidence" value="ECO:0007669"/>
    <property type="project" value="TreeGrafter"/>
</dbReference>
<dbReference type="InterPro" id="IPR058627">
    <property type="entry name" value="MdtA-like_C"/>
</dbReference>
<gene>
    <name evidence="7" type="primary">mdtA_7</name>
    <name evidence="7" type="ORF">GALL_20190</name>
</gene>
<evidence type="ECO:0000256" key="3">
    <source>
        <dbReference type="SAM" id="Coils"/>
    </source>
</evidence>
<reference evidence="7" key="1">
    <citation type="submission" date="2016-10" db="EMBL/GenBank/DDBJ databases">
        <title>Sequence of Gallionella enrichment culture.</title>
        <authorList>
            <person name="Poehlein A."/>
            <person name="Muehling M."/>
            <person name="Daniel R."/>
        </authorList>
    </citation>
    <scope>NUCLEOTIDE SEQUENCE</scope>
</reference>